<dbReference type="Gene3D" id="3.40.1170.60">
    <property type="match status" value="1"/>
</dbReference>
<dbReference type="SUPFAM" id="SSF56672">
    <property type="entry name" value="DNA/RNA polymerases"/>
    <property type="match status" value="1"/>
</dbReference>
<dbReference type="Gene3D" id="1.10.150.20">
    <property type="entry name" value="5' to 3' exonuclease, C-terminal subdomain"/>
    <property type="match status" value="1"/>
</dbReference>
<sequence>MEEAYAVIDLKSFYASCECAARGLDIFSTPLAVADPTRSANSIVMSVTPYLKKKYGASNVCRVRDLPNDENLIFAKPRMAYYLEMSAKVVSIFSDFLDEEDIHVYSVDESFLHLTPYLSLYSKTPEELCLAIQRRIKEELGLVATCGIGPNMFLAKICLDNEGKKKPPFMARWGYEDVKTKLWSISPITEIWGISNGIASHLYRIGIRSLKELALADEFLLKREFGVMGAQLHDLSNGIDRSDIREEYVPKNRNLSIGQTLMRDYDGKGARLVLREMVDDLSHRLRAAGCETTLVSCYVGYSDCTGFSRQCSLSIHSDDPDALYDAVIAIFDKHNVNKPILHLGVSFGKIKPYAFRQNTIFLSDEEAEKKRQLNIALDAINARYGKDACLRASSLTADSTIRQRHKQIGGHRA</sequence>
<dbReference type="PROSITE" id="PS50173">
    <property type="entry name" value="UMUC"/>
    <property type="match status" value="1"/>
</dbReference>
<comment type="similarity">
    <text evidence="1">Belongs to the DNA polymerase type-Y family.</text>
</comment>
<dbReference type="InterPro" id="IPR043128">
    <property type="entry name" value="Rev_trsase/Diguanyl_cyclase"/>
</dbReference>
<dbReference type="Pfam" id="PF11799">
    <property type="entry name" value="IMS_C"/>
    <property type="match status" value="1"/>
</dbReference>
<dbReference type="InterPro" id="IPR043502">
    <property type="entry name" value="DNA/RNA_pol_sf"/>
</dbReference>
<feature type="domain" description="UmuC" evidence="2">
    <location>
        <begin position="5"/>
        <end position="195"/>
    </location>
</feature>
<dbReference type="PANTHER" id="PTHR11076">
    <property type="entry name" value="DNA REPAIR POLYMERASE UMUC / TRANSFERASE FAMILY MEMBER"/>
    <property type="match status" value="1"/>
</dbReference>
<dbReference type="GO" id="GO:0005829">
    <property type="term" value="C:cytosol"/>
    <property type="evidence" value="ECO:0007669"/>
    <property type="project" value="TreeGrafter"/>
</dbReference>
<evidence type="ECO:0000256" key="1">
    <source>
        <dbReference type="ARBA" id="ARBA00010945"/>
    </source>
</evidence>
<dbReference type="PANTHER" id="PTHR11076:SF35">
    <property type="entry name" value="DNA REPAIR PROTEIN HOMOLOG YOBH"/>
    <property type="match status" value="1"/>
</dbReference>
<dbReference type="Gene3D" id="3.30.1490.100">
    <property type="entry name" value="DNA polymerase, Y-family, little finger domain"/>
    <property type="match status" value="1"/>
</dbReference>
<dbReference type="AlphaFoldDB" id="A0A9D9DGG2"/>
<evidence type="ECO:0000259" key="2">
    <source>
        <dbReference type="PROSITE" id="PS50173"/>
    </source>
</evidence>
<dbReference type="GO" id="GO:0006281">
    <property type="term" value="P:DNA repair"/>
    <property type="evidence" value="ECO:0007669"/>
    <property type="project" value="InterPro"/>
</dbReference>
<evidence type="ECO:0000313" key="4">
    <source>
        <dbReference type="Proteomes" id="UP000823634"/>
    </source>
</evidence>
<dbReference type="Gene3D" id="3.30.70.270">
    <property type="match status" value="1"/>
</dbReference>
<organism evidence="3 4">
    <name type="scientific">Candidatus Alloenteromonas pullistercoris</name>
    <dbReference type="NCBI Taxonomy" id="2840785"/>
    <lineage>
        <taxon>Bacteria</taxon>
        <taxon>Bacillati</taxon>
        <taxon>Bacillota</taxon>
        <taxon>Bacillota incertae sedis</taxon>
        <taxon>Candidatus Alloenteromonas</taxon>
    </lineage>
</organism>
<accession>A0A9D9DGG2</accession>
<dbReference type="GO" id="GO:0003684">
    <property type="term" value="F:damaged DNA binding"/>
    <property type="evidence" value="ECO:0007669"/>
    <property type="project" value="InterPro"/>
</dbReference>
<dbReference type="InterPro" id="IPR017961">
    <property type="entry name" value="DNA_pol_Y-fam_little_finger"/>
</dbReference>
<comment type="caution">
    <text evidence="3">The sequence shown here is derived from an EMBL/GenBank/DDBJ whole genome shotgun (WGS) entry which is preliminary data.</text>
</comment>
<gene>
    <name evidence="3" type="ORF">IAC61_03755</name>
</gene>
<dbReference type="GO" id="GO:0003887">
    <property type="term" value="F:DNA-directed DNA polymerase activity"/>
    <property type="evidence" value="ECO:0007669"/>
    <property type="project" value="TreeGrafter"/>
</dbReference>
<dbReference type="GO" id="GO:0042276">
    <property type="term" value="P:error-prone translesion synthesis"/>
    <property type="evidence" value="ECO:0007669"/>
    <property type="project" value="TreeGrafter"/>
</dbReference>
<dbReference type="EMBL" id="JADINA010000024">
    <property type="protein sequence ID" value="MBO8426417.1"/>
    <property type="molecule type" value="Genomic_DNA"/>
</dbReference>
<dbReference type="SUPFAM" id="SSF100879">
    <property type="entry name" value="Lesion bypass DNA polymerase (Y-family), little finger domain"/>
    <property type="match status" value="1"/>
</dbReference>
<reference evidence="3" key="2">
    <citation type="journal article" date="2021" name="PeerJ">
        <title>Extensive microbial diversity within the chicken gut microbiome revealed by metagenomics and culture.</title>
        <authorList>
            <person name="Gilroy R."/>
            <person name="Ravi A."/>
            <person name="Getino M."/>
            <person name="Pursley I."/>
            <person name="Horton D.L."/>
            <person name="Alikhan N.F."/>
            <person name="Baker D."/>
            <person name="Gharbi K."/>
            <person name="Hall N."/>
            <person name="Watson M."/>
            <person name="Adriaenssens E.M."/>
            <person name="Foster-Nyarko E."/>
            <person name="Jarju S."/>
            <person name="Secka A."/>
            <person name="Antonio M."/>
            <person name="Oren A."/>
            <person name="Chaudhuri R.R."/>
            <person name="La Ragione R."/>
            <person name="Hildebrand F."/>
            <person name="Pallen M.J."/>
        </authorList>
    </citation>
    <scope>NUCLEOTIDE SEQUENCE</scope>
    <source>
        <strain evidence="3">17113</strain>
    </source>
</reference>
<name>A0A9D9DGG2_9FIRM</name>
<proteinExistence type="inferred from homology"/>
<reference evidence="3" key="1">
    <citation type="submission" date="2020-10" db="EMBL/GenBank/DDBJ databases">
        <authorList>
            <person name="Gilroy R."/>
        </authorList>
    </citation>
    <scope>NUCLEOTIDE SEQUENCE</scope>
    <source>
        <strain evidence="3">17113</strain>
    </source>
</reference>
<protein>
    <submittedName>
        <fullName evidence="3">Damage repair protein</fullName>
    </submittedName>
</protein>
<dbReference type="Pfam" id="PF00817">
    <property type="entry name" value="IMS"/>
    <property type="match status" value="1"/>
</dbReference>
<dbReference type="Proteomes" id="UP000823634">
    <property type="component" value="Unassembled WGS sequence"/>
</dbReference>
<dbReference type="InterPro" id="IPR001126">
    <property type="entry name" value="UmuC"/>
</dbReference>
<dbReference type="InterPro" id="IPR050116">
    <property type="entry name" value="DNA_polymerase-Y"/>
</dbReference>
<evidence type="ECO:0000313" key="3">
    <source>
        <dbReference type="EMBL" id="MBO8426417.1"/>
    </source>
</evidence>
<dbReference type="GO" id="GO:0009432">
    <property type="term" value="P:SOS response"/>
    <property type="evidence" value="ECO:0007669"/>
    <property type="project" value="TreeGrafter"/>
</dbReference>
<dbReference type="InterPro" id="IPR036775">
    <property type="entry name" value="DNA_pol_Y-fam_lit_finger_sf"/>
</dbReference>